<dbReference type="GO" id="GO:0005085">
    <property type="term" value="F:guanyl-nucleotide exchange factor activity"/>
    <property type="evidence" value="ECO:0000318"/>
    <property type="project" value="GO_Central"/>
</dbReference>
<dbReference type="InParanoid" id="A0A7I4BM87"/>
<dbReference type="InterPro" id="IPR016482">
    <property type="entry name" value="SecG/Sec61-beta/Sbh"/>
</dbReference>
<comment type="subcellular location">
    <subcellularLocation>
        <location evidence="1">Endoplasmic reticulum membrane</location>
        <topology evidence="1">Single-pass membrane protein</topology>
    </subcellularLocation>
</comment>
<dbReference type="Pfam" id="PF03911">
    <property type="entry name" value="Sec61_beta"/>
    <property type="match status" value="1"/>
</dbReference>
<keyword evidence="7 11" id="KW-1133">Transmembrane helix</keyword>
<evidence type="ECO:0000313" key="13">
    <source>
        <dbReference type="Proteomes" id="UP000006727"/>
    </source>
</evidence>
<dbReference type="GO" id="GO:0031204">
    <property type="term" value="P:post-translational protein targeting to membrane, translocation"/>
    <property type="evidence" value="ECO:0000318"/>
    <property type="project" value="GO_Central"/>
</dbReference>
<organism evidence="12 13">
    <name type="scientific">Physcomitrium patens</name>
    <name type="common">Spreading-leaved earth moss</name>
    <name type="synonym">Physcomitrella patens</name>
    <dbReference type="NCBI Taxonomy" id="3218"/>
    <lineage>
        <taxon>Eukaryota</taxon>
        <taxon>Viridiplantae</taxon>
        <taxon>Streptophyta</taxon>
        <taxon>Embryophyta</taxon>
        <taxon>Bryophyta</taxon>
        <taxon>Bryophytina</taxon>
        <taxon>Bryopsida</taxon>
        <taxon>Funariidae</taxon>
        <taxon>Funariales</taxon>
        <taxon>Funariaceae</taxon>
        <taxon>Physcomitrium</taxon>
    </lineage>
</organism>
<dbReference type="Gramene" id="Pp3c18_13660V3.3">
    <property type="protein sequence ID" value="Pp3c18_13660V3.3"/>
    <property type="gene ID" value="Pp3c18_13660"/>
</dbReference>
<evidence type="ECO:0000313" key="12">
    <source>
        <dbReference type="EnsemblPlants" id="Pp3c18_13660V3.3"/>
    </source>
</evidence>
<proteinExistence type="inferred from homology"/>
<reference evidence="12 13" key="2">
    <citation type="journal article" date="2018" name="Plant J.">
        <title>The Physcomitrella patens chromosome-scale assembly reveals moss genome structure and evolution.</title>
        <authorList>
            <person name="Lang D."/>
            <person name="Ullrich K.K."/>
            <person name="Murat F."/>
            <person name="Fuchs J."/>
            <person name="Jenkins J."/>
            <person name="Haas F.B."/>
            <person name="Piednoel M."/>
            <person name="Gundlach H."/>
            <person name="Van Bel M."/>
            <person name="Meyberg R."/>
            <person name="Vives C."/>
            <person name="Morata J."/>
            <person name="Symeonidi A."/>
            <person name="Hiss M."/>
            <person name="Muchero W."/>
            <person name="Kamisugi Y."/>
            <person name="Saleh O."/>
            <person name="Blanc G."/>
            <person name="Decker E.L."/>
            <person name="van Gessel N."/>
            <person name="Grimwood J."/>
            <person name="Hayes R.D."/>
            <person name="Graham S.W."/>
            <person name="Gunter L.E."/>
            <person name="McDaniel S.F."/>
            <person name="Hoernstein S.N.W."/>
            <person name="Larsson A."/>
            <person name="Li F.W."/>
            <person name="Perroud P.F."/>
            <person name="Phillips J."/>
            <person name="Ranjan P."/>
            <person name="Rokshar D.S."/>
            <person name="Rothfels C.J."/>
            <person name="Schneider L."/>
            <person name="Shu S."/>
            <person name="Stevenson D.W."/>
            <person name="Thummler F."/>
            <person name="Tillich M."/>
            <person name="Villarreal Aguilar J.C."/>
            <person name="Widiez T."/>
            <person name="Wong G.K."/>
            <person name="Wymore A."/>
            <person name="Zhang Y."/>
            <person name="Zimmer A.D."/>
            <person name="Quatrano R.S."/>
            <person name="Mayer K.F.X."/>
            <person name="Goodstein D."/>
            <person name="Casacuberta J.M."/>
            <person name="Vandepoele K."/>
            <person name="Reski R."/>
            <person name="Cuming A.C."/>
            <person name="Tuskan G.A."/>
            <person name="Maumus F."/>
            <person name="Salse J."/>
            <person name="Schmutz J."/>
            <person name="Rensing S.A."/>
        </authorList>
    </citation>
    <scope>NUCLEOTIDE SEQUENCE [LARGE SCALE GENOMIC DNA]</scope>
    <source>
        <strain evidence="12 13">cv. Gransden 2004</strain>
    </source>
</reference>
<keyword evidence="6" id="KW-0653">Protein transport</keyword>
<keyword evidence="4 11" id="KW-0812">Transmembrane</keyword>
<keyword evidence="5" id="KW-0256">Endoplasmic reticulum</keyword>
<name>A0A7I4BM87_PHYPA</name>
<evidence type="ECO:0000256" key="5">
    <source>
        <dbReference type="ARBA" id="ARBA00022824"/>
    </source>
</evidence>
<keyword evidence="3" id="KW-0813">Transport</keyword>
<sequence>MTNCERAKNNSDRPSVVSREELSRALSTFTNSKNYFVGFANIRSGRRRSEVFRRRRLATLVKPSFRSLAGKHAFAENGQDYEGFKGKLCIGRVHEHRLWGGIHGFLFFRRRGGRVEPRVASCQSPNYFFKKGPPPIAREETSVPIGYEDAGTSAVTSQKRIHERGSVAFTRPSNLHTISVYVLLNLDQSSSSHALPNRSLTLTLDLFVVGADSVSRVFLAGEEKGSTMTKGSQSQASTTASSARGSAAGAALPRSASAGAPPKGTGGSGLRRRRTTSTGSGSGSGSYRSGNSNMLRFYTDDAPGLKITPTVVLVMSLCFIGFVTCLHVVGKLYNYRTKA</sequence>
<dbReference type="EnsemblPlants" id="Pp3c18_13660V3.3">
    <property type="protein sequence ID" value="Pp3c18_13660V3.3"/>
    <property type="gene ID" value="Pp3c18_13660"/>
</dbReference>
<reference evidence="12" key="3">
    <citation type="submission" date="2020-12" db="UniProtKB">
        <authorList>
            <consortium name="EnsemblPlants"/>
        </authorList>
    </citation>
    <scope>IDENTIFICATION</scope>
</reference>
<feature type="region of interest" description="Disordered" evidence="10">
    <location>
        <begin position="224"/>
        <end position="288"/>
    </location>
</feature>
<dbReference type="InterPro" id="IPR030671">
    <property type="entry name" value="Sec61-beta/Sbh"/>
</dbReference>
<evidence type="ECO:0000256" key="7">
    <source>
        <dbReference type="ARBA" id="ARBA00022989"/>
    </source>
</evidence>
<evidence type="ECO:0000256" key="1">
    <source>
        <dbReference type="ARBA" id="ARBA00004389"/>
    </source>
</evidence>
<keyword evidence="13" id="KW-1185">Reference proteome</keyword>
<evidence type="ECO:0008006" key="14">
    <source>
        <dbReference type="Google" id="ProtNLM"/>
    </source>
</evidence>
<keyword evidence="9 11" id="KW-0472">Membrane</keyword>
<evidence type="ECO:0000256" key="2">
    <source>
        <dbReference type="ARBA" id="ARBA00006103"/>
    </source>
</evidence>
<dbReference type="EMBL" id="ABEU02000018">
    <property type="status" value="NOT_ANNOTATED_CDS"/>
    <property type="molecule type" value="Genomic_DNA"/>
</dbReference>
<evidence type="ECO:0000256" key="10">
    <source>
        <dbReference type="SAM" id="MobiDB-lite"/>
    </source>
</evidence>
<evidence type="ECO:0000256" key="11">
    <source>
        <dbReference type="SAM" id="Phobius"/>
    </source>
</evidence>
<accession>A0A7I4BM87</accession>
<dbReference type="GO" id="GO:0005784">
    <property type="term" value="C:Sec61 translocon complex"/>
    <property type="evidence" value="ECO:0007669"/>
    <property type="project" value="InterPro"/>
</dbReference>
<dbReference type="AlphaFoldDB" id="A0A7I4BM87"/>
<evidence type="ECO:0000256" key="4">
    <source>
        <dbReference type="ARBA" id="ARBA00022692"/>
    </source>
</evidence>
<evidence type="ECO:0000256" key="9">
    <source>
        <dbReference type="ARBA" id="ARBA00023136"/>
    </source>
</evidence>
<gene>
    <name evidence="12" type="primary">LOC112295087</name>
</gene>
<feature type="compositionally biased region" description="Low complexity" evidence="10">
    <location>
        <begin position="231"/>
        <end position="261"/>
    </location>
</feature>
<evidence type="ECO:0000256" key="3">
    <source>
        <dbReference type="ARBA" id="ARBA00022448"/>
    </source>
</evidence>
<dbReference type="GO" id="GO:0006616">
    <property type="term" value="P:SRP-dependent cotranslational protein targeting to membrane, translocation"/>
    <property type="evidence" value="ECO:0000318"/>
    <property type="project" value="GO_Central"/>
</dbReference>
<dbReference type="GO" id="GO:0016020">
    <property type="term" value="C:membrane"/>
    <property type="evidence" value="ECO:0000318"/>
    <property type="project" value="GO_Central"/>
</dbReference>
<evidence type="ECO:0000256" key="6">
    <source>
        <dbReference type="ARBA" id="ARBA00022927"/>
    </source>
</evidence>
<comment type="similarity">
    <text evidence="2">Belongs to the SEC61-beta family.</text>
</comment>
<evidence type="ECO:0000256" key="8">
    <source>
        <dbReference type="ARBA" id="ARBA00023010"/>
    </source>
</evidence>
<feature type="transmembrane region" description="Helical" evidence="11">
    <location>
        <begin position="311"/>
        <end position="333"/>
    </location>
</feature>
<dbReference type="Proteomes" id="UP000006727">
    <property type="component" value="Chromosome 18"/>
</dbReference>
<protein>
    <recommendedName>
        <fullName evidence="14">Protein transport protein Sec61 subunit beta</fullName>
    </recommendedName>
</protein>
<dbReference type="PANTHER" id="PTHR13509">
    <property type="entry name" value="SEC61 SUBUNIT BETA"/>
    <property type="match status" value="1"/>
</dbReference>
<reference evidence="12 13" key="1">
    <citation type="journal article" date="2008" name="Science">
        <title>The Physcomitrella genome reveals evolutionary insights into the conquest of land by plants.</title>
        <authorList>
            <person name="Rensing S."/>
            <person name="Lang D."/>
            <person name="Zimmer A."/>
            <person name="Terry A."/>
            <person name="Salamov A."/>
            <person name="Shapiro H."/>
            <person name="Nishiyama T."/>
            <person name="Perroud P.-F."/>
            <person name="Lindquist E."/>
            <person name="Kamisugi Y."/>
            <person name="Tanahashi T."/>
            <person name="Sakakibara K."/>
            <person name="Fujita T."/>
            <person name="Oishi K."/>
            <person name="Shin-I T."/>
            <person name="Kuroki Y."/>
            <person name="Toyoda A."/>
            <person name="Suzuki Y."/>
            <person name="Hashimoto A."/>
            <person name="Yamaguchi K."/>
            <person name="Sugano A."/>
            <person name="Kohara Y."/>
            <person name="Fujiyama A."/>
            <person name="Anterola A."/>
            <person name="Aoki S."/>
            <person name="Ashton N."/>
            <person name="Barbazuk W.B."/>
            <person name="Barker E."/>
            <person name="Bennetzen J."/>
            <person name="Bezanilla M."/>
            <person name="Blankenship R."/>
            <person name="Cho S.H."/>
            <person name="Dutcher S."/>
            <person name="Estelle M."/>
            <person name="Fawcett J.A."/>
            <person name="Gundlach H."/>
            <person name="Hanada K."/>
            <person name="Heyl A."/>
            <person name="Hicks K.A."/>
            <person name="Hugh J."/>
            <person name="Lohr M."/>
            <person name="Mayer K."/>
            <person name="Melkozernov A."/>
            <person name="Murata T."/>
            <person name="Nelson D."/>
            <person name="Pils B."/>
            <person name="Prigge M."/>
            <person name="Reiss B."/>
            <person name="Renner T."/>
            <person name="Rombauts S."/>
            <person name="Rushton P."/>
            <person name="Sanderfoot A."/>
            <person name="Schween G."/>
            <person name="Shiu S.-H."/>
            <person name="Stueber K."/>
            <person name="Theodoulou F.L."/>
            <person name="Tu H."/>
            <person name="Van de Peer Y."/>
            <person name="Verrier P.J."/>
            <person name="Waters E."/>
            <person name="Wood A."/>
            <person name="Yang L."/>
            <person name="Cove D."/>
            <person name="Cuming A."/>
            <person name="Hasebe M."/>
            <person name="Lucas S."/>
            <person name="Mishler D.B."/>
            <person name="Reski R."/>
            <person name="Grigoriev I."/>
            <person name="Quatrano R.S."/>
            <person name="Boore J.L."/>
        </authorList>
    </citation>
    <scope>NUCLEOTIDE SEQUENCE [LARGE SCALE GENOMIC DNA]</scope>
    <source>
        <strain evidence="12 13">cv. Gransden 2004</strain>
    </source>
</reference>
<keyword evidence="8" id="KW-0811">Translocation</keyword>